<gene>
    <name evidence="2" type="ORF">Ocin01_13009</name>
</gene>
<feature type="compositionally biased region" description="Polar residues" evidence="1">
    <location>
        <begin position="426"/>
        <end position="435"/>
    </location>
</feature>
<comment type="caution">
    <text evidence="2">The sequence shown here is derived from an EMBL/GenBank/DDBJ whole genome shotgun (WGS) entry which is preliminary data.</text>
</comment>
<feature type="region of interest" description="Disordered" evidence="1">
    <location>
        <begin position="416"/>
        <end position="436"/>
    </location>
</feature>
<feature type="non-terminal residue" evidence="2">
    <location>
        <position position="674"/>
    </location>
</feature>
<evidence type="ECO:0000313" key="3">
    <source>
        <dbReference type="Proteomes" id="UP000094527"/>
    </source>
</evidence>
<evidence type="ECO:0000256" key="1">
    <source>
        <dbReference type="SAM" id="MobiDB-lite"/>
    </source>
</evidence>
<feature type="region of interest" description="Disordered" evidence="1">
    <location>
        <begin position="279"/>
        <end position="307"/>
    </location>
</feature>
<protein>
    <submittedName>
        <fullName evidence="2">Uncharacterized protein</fullName>
    </submittedName>
</protein>
<dbReference type="Proteomes" id="UP000094527">
    <property type="component" value="Unassembled WGS sequence"/>
</dbReference>
<proteinExistence type="predicted"/>
<accession>A0A1D2ML96</accession>
<name>A0A1D2ML96_ORCCI</name>
<dbReference type="EMBL" id="LJIJ01000935">
    <property type="protein sequence ID" value="ODM93671.1"/>
    <property type="molecule type" value="Genomic_DNA"/>
</dbReference>
<sequence>MLYNGDRVCYKSAKVQQFRFGRVQMYLDEPSVPDELMSDQPISVELFQKNLNKAIDDDIMSFINMPQETPTKSTLGFSSPMVKSKSNPDLRQESEVSSSLNNLKRQIIWDDNGGATKVAKKDEKHYKVVDRKFTVGQQVLYNGQRGKVTEIIPLATVRILDSDKQVNKSKTARFLPNIVLSQIRPMSSLFYGVNIQFMGWIGQISEVMRRVKYRLEEGSTLSRTVYDSLIFRDALPSTSSSAKSSSSSSHKLFGYPFLPSSKLPIEGTLETLSKANLSQFRKEEEEDKENNENFAYPPDSNTSSGSSTGLAAGDFIKAKVESVSIVSITVRWTGRLPEHLIKLCCDEKEKARRIPETSMPPTILRGEDLSLIQPLYIHPAMYFDKRGLCFCKISSGEETVSEKHWAQNLYKSLGKEKGNNDHDEQASFNSSTVASQGKDLNAHEDSGFVGKRKRLWCDDDANAEEKEEVVVCKHFVRHMYKVIWEKTHQHHDGKSYIAPATYYYGSELQPDLTQEHKLCLGLIHSHLYVVPRKGTWMDGKSWDYGVVTDKPSHSSVVVEWMKINWEDGSVNVARILKCELVEIDKHPTFNELHEGRIVVRTSQAESFKDCEDFRYGTVVAVQRFSLGQISVYSPLHNKVLELWPHMLELFVGMPMQELIARKLVGLRRKELSPE</sequence>
<feature type="compositionally biased region" description="Basic and acidic residues" evidence="1">
    <location>
        <begin position="416"/>
        <end position="425"/>
    </location>
</feature>
<organism evidence="2 3">
    <name type="scientific">Orchesella cincta</name>
    <name type="common">Springtail</name>
    <name type="synonym">Podura cincta</name>
    <dbReference type="NCBI Taxonomy" id="48709"/>
    <lineage>
        <taxon>Eukaryota</taxon>
        <taxon>Metazoa</taxon>
        <taxon>Ecdysozoa</taxon>
        <taxon>Arthropoda</taxon>
        <taxon>Hexapoda</taxon>
        <taxon>Collembola</taxon>
        <taxon>Entomobryomorpha</taxon>
        <taxon>Entomobryoidea</taxon>
        <taxon>Orchesellidae</taxon>
        <taxon>Orchesellinae</taxon>
        <taxon>Orchesella</taxon>
    </lineage>
</organism>
<reference evidence="2 3" key="1">
    <citation type="journal article" date="2016" name="Genome Biol. Evol.">
        <title>Gene Family Evolution Reflects Adaptation to Soil Environmental Stressors in the Genome of the Collembolan Orchesella cincta.</title>
        <authorList>
            <person name="Faddeeva-Vakhrusheva A."/>
            <person name="Derks M.F."/>
            <person name="Anvar S.Y."/>
            <person name="Agamennone V."/>
            <person name="Suring W."/>
            <person name="Smit S."/>
            <person name="van Straalen N.M."/>
            <person name="Roelofs D."/>
        </authorList>
    </citation>
    <scope>NUCLEOTIDE SEQUENCE [LARGE SCALE GENOMIC DNA]</scope>
    <source>
        <tissue evidence="2">Mixed pool</tissue>
    </source>
</reference>
<feature type="region of interest" description="Disordered" evidence="1">
    <location>
        <begin position="70"/>
        <end position="93"/>
    </location>
</feature>
<keyword evidence="3" id="KW-1185">Reference proteome</keyword>
<evidence type="ECO:0000313" key="2">
    <source>
        <dbReference type="EMBL" id="ODM93671.1"/>
    </source>
</evidence>
<dbReference type="AlphaFoldDB" id="A0A1D2ML96"/>